<keyword evidence="2" id="KW-1185">Reference proteome</keyword>
<gene>
    <name evidence="1" type="ORF">AEST_10280</name>
</gene>
<dbReference type="Proteomes" id="UP000012043">
    <property type="component" value="Unassembled WGS sequence"/>
</dbReference>
<name>J1QK49_9ALTE</name>
<protein>
    <submittedName>
        <fullName evidence="1">Uncharacterized protein</fullName>
    </submittedName>
</protein>
<accession>J1QK49</accession>
<reference evidence="1 2" key="1">
    <citation type="journal article" date="2012" name="J. Bacteriol.">
        <title>Genome Sequence of Pectin-Degrading Alishewanella aestuarii Strain B11T, Isolated from Tidal Flat Sediment.</title>
        <authorList>
            <person name="Jung J."/>
            <person name="Choi S."/>
            <person name="Chun J."/>
            <person name="Park W."/>
        </authorList>
    </citation>
    <scope>NUCLEOTIDE SEQUENCE [LARGE SCALE GENOMIC DNA]</scope>
    <source>
        <strain evidence="1 2">B11</strain>
    </source>
</reference>
<evidence type="ECO:0000313" key="1">
    <source>
        <dbReference type="EMBL" id="EJI85946.1"/>
    </source>
</evidence>
<dbReference type="AlphaFoldDB" id="J1QK49"/>
<organism evidence="1 2">
    <name type="scientific">Alishewanella aestuarii B11</name>
    <dbReference type="NCBI Taxonomy" id="1197174"/>
    <lineage>
        <taxon>Bacteria</taxon>
        <taxon>Pseudomonadati</taxon>
        <taxon>Pseudomonadota</taxon>
        <taxon>Gammaproteobacteria</taxon>
        <taxon>Alteromonadales</taxon>
        <taxon>Alteromonadaceae</taxon>
        <taxon>Alishewanella</taxon>
    </lineage>
</organism>
<proteinExistence type="predicted"/>
<sequence length="46" mass="5443">MKPVEKITTLLRALPQSQRYYCSSLRIPNSVHPDTGNTEFKFYKRQ</sequence>
<comment type="caution">
    <text evidence="1">The sequence shown here is derived from an EMBL/GenBank/DDBJ whole genome shotgun (WGS) entry which is preliminary data.</text>
</comment>
<evidence type="ECO:0000313" key="2">
    <source>
        <dbReference type="Proteomes" id="UP000012043"/>
    </source>
</evidence>
<dbReference type="EMBL" id="ALAB01000010">
    <property type="protein sequence ID" value="EJI85946.1"/>
    <property type="molecule type" value="Genomic_DNA"/>
</dbReference>